<comment type="catalytic activity">
    <reaction evidence="5">
        <text>(2S,3S)-3-methyl-L-aspartate = L-glutamate</text>
        <dbReference type="Rhea" id="RHEA:12857"/>
        <dbReference type="ChEBI" id="CHEBI:29985"/>
        <dbReference type="ChEBI" id="CHEBI:58724"/>
        <dbReference type="EC" id="5.4.99.1"/>
    </reaction>
</comment>
<feature type="binding site" description="axial binding residue" evidence="5">
    <location>
        <position position="16"/>
    </location>
    <ligand>
        <name>adenosylcob(III)alamin</name>
        <dbReference type="ChEBI" id="CHEBI:18408"/>
    </ligand>
    <ligandPart>
        <name>Co</name>
        <dbReference type="ChEBI" id="CHEBI:27638"/>
    </ligandPart>
</feature>
<keyword evidence="4 5" id="KW-0170">Cobalt</keyword>
<sequence length="149" mass="16380">MKKSTLVIGVIGADCHAVGNKVLDRVFTSHNFHVINLGVMVSQDEYIDAAIETGADAIVVSSIYGHGDIDCLGLRERCIERGIGDILLFVGGNLVVGKHDFADVEAKFKEMGFNRVFAPSHDLEDVCQLMANDIQQRQRVEELCLEEGF</sequence>
<comment type="subunit">
    <text evidence="5">Heterotetramer composed of 2 epsilon subunits (GlmE) and 2 sigma subunits (GlmS). GlmE exists as a homodimer and GlmS as a monomer.</text>
</comment>
<keyword evidence="1 5" id="KW-0846">Cobalamin</keyword>
<evidence type="ECO:0000313" key="9">
    <source>
        <dbReference type="Proteomes" id="UP000241614"/>
    </source>
</evidence>
<dbReference type="EC" id="5.4.99.1" evidence="5"/>
<comment type="function">
    <text evidence="5">Catalyzes the carbon skeleton rearrangement of L-glutamate to L-threo-3-methylaspartate ((2S,3S)-3-methylaspartate).</text>
</comment>
<protein>
    <recommendedName>
        <fullName evidence="5">Glutamate mutase sigma subunit</fullName>
        <ecNumber evidence="5">5.4.99.1</ecNumber>
    </recommendedName>
    <alternativeName>
        <fullName evidence="5">Glutamate mutase S chain</fullName>
    </alternativeName>
    <alternativeName>
        <fullName evidence="5">Glutamate mutase small subunit</fullName>
    </alternativeName>
    <alternativeName>
        <fullName evidence="5">Methylaspartate mutase</fullName>
    </alternativeName>
</protein>
<feature type="binding site" evidence="5">
    <location>
        <begin position="93"/>
        <end position="97"/>
    </location>
    <ligand>
        <name>adenosylcob(III)alamin</name>
        <dbReference type="ChEBI" id="CHEBI:18408"/>
    </ligand>
</feature>
<evidence type="ECO:0000259" key="6">
    <source>
        <dbReference type="PROSITE" id="PS51332"/>
    </source>
</evidence>
<dbReference type="Proteomes" id="UP000290875">
    <property type="component" value="Unassembled WGS sequence"/>
</dbReference>
<accession>A0A2T4Y013</accession>
<feature type="domain" description="B12-binding" evidence="6">
    <location>
        <begin position="3"/>
        <end position="141"/>
    </location>
</feature>
<gene>
    <name evidence="5" type="primary">glmS</name>
    <name evidence="7" type="ORF">DA103_11550</name>
    <name evidence="8" type="ORF">DM877_13075</name>
</gene>
<feature type="binding site" evidence="5">
    <location>
        <begin position="13"/>
        <end position="17"/>
    </location>
    <ligand>
        <name>adenosylcob(III)alamin</name>
        <dbReference type="ChEBI" id="CHEBI:18408"/>
    </ligand>
</feature>
<dbReference type="InterPro" id="IPR036724">
    <property type="entry name" value="Cobalamin-bd_sf"/>
</dbReference>
<dbReference type="SUPFAM" id="SSF52242">
    <property type="entry name" value="Cobalamin (vitamin B12)-binding domain"/>
    <property type="match status" value="1"/>
</dbReference>
<proteinExistence type="inferred from homology"/>
<keyword evidence="2 5" id="KW-0479">Metal-binding</keyword>
<reference evidence="7 9" key="1">
    <citation type="submission" date="2018-04" db="EMBL/GenBank/DDBJ databases">
        <title>Genome sequencing reveals highly heavy metal resistance and biotechnology application of the novel Enterobacter cloacae amazonensis isolated from wastewater river in Manaus - Amazonas.</title>
        <authorList>
            <person name="Astolfi M.C.T."/>
            <person name="Carvalho E.B.D.S."/>
            <person name="Lacerda L.B."/>
            <person name="Pinto M.V."/>
            <person name="Nogueira V.B."/>
            <person name="Barros A.M."/>
            <person name="Astolfi-Filho S."/>
        </authorList>
    </citation>
    <scope>NUCLEOTIDE SEQUENCE [LARGE SCALE GENOMIC DNA]</scope>
    <source>
        <strain evidence="9">amazonensis</strain>
        <strain evidence="7">Amazonensis</strain>
    </source>
</reference>
<evidence type="ECO:0000313" key="7">
    <source>
        <dbReference type="EMBL" id="PTM35533.1"/>
    </source>
</evidence>
<keyword evidence="3 5" id="KW-0413">Isomerase</keyword>
<dbReference type="InterPro" id="IPR006158">
    <property type="entry name" value="Cobalamin-bd"/>
</dbReference>
<dbReference type="NCBIfam" id="TIGR01501">
    <property type="entry name" value="MthylAspMutase"/>
    <property type="match status" value="1"/>
</dbReference>
<evidence type="ECO:0000256" key="2">
    <source>
        <dbReference type="ARBA" id="ARBA00022723"/>
    </source>
</evidence>
<comment type="pathway">
    <text evidence="5">Amino-acid degradation; L-glutamate degradation via mesaconate pathway; acetate and pyruvate from L-glutamate: step 1/4.</text>
</comment>
<dbReference type="GO" id="GO:0050097">
    <property type="term" value="F:methylaspartate mutase activity"/>
    <property type="evidence" value="ECO:0007669"/>
    <property type="project" value="UniProtKB-UniRule"/>
</dbReference>
<organism evidence="7 9">
    <name type="scientific">Enterobacter cloacae</name>
    <dbReference type="NCBI Taxonomy" id="550"/>
    <lineage>
        <taxon>Bacteria</taxon>
        <taxon>Pseudomonadati</taxon>
        <taxon>Pseudomonadota</taxon>
        <taxon>Gammaproteobacteria</taxon>
        <taxon>Enterobacterales</taxon>
        <taxon>Enterobacteriaceae</taxon>
        <taxon>Enterobacter</taxon>
        <taxon>Enterobacter cloacae complex</taxon>
    </lineage>
</organism>
<feature type="binding site" evidence="5">
    <location>
        <begin position="61"/>
        <end position="63"/>
    </location>
    <ligand>
        <name>adenosylcob(III)alamin</name>
        <dbReference type="ChEBI" id="CHEBI:18408"/>
    </ligand>
</feature>
<comment type="cofactor">
    <cofactor evidence="5">
        <name>adenosylcob(III)alamin</name>
        <dbReference type="ChEBI" id="CHEBI:18408"/>
    </cofactor>
</comment>
<reference evidence="8 10" key="2">
    <citation type="submission" date="2018-06" db="EMBL/GenBank/DDBJ databases">
        <title>Carbapenemase-producing Enterobacteriaceae present in wastewater treatment plant effluent and nearby surface waters in the US.</title>
        <authorList>
            <person name="Mathys D.A."/>
            <person name="Mollenkopf D.F."/>
            <person name="Feicht S.M."/>
            <person name="Adams R.J."/>
            <person name="Albers A.L."/>
            <person name="Grooters S.V."/>
            <person name="Stuever D.M."/>
            <person name="Daniels J.B."/>
            <person name="Wittum T.E."/>
        </authorList>
    </citation>
    <scope>NUCLEOTIDE SEQUENCE [LARGE SCALE GENOMIC DNA]</scope>
    <source>
        <strain evidence="8 10">GEO_4_Eff_A</strain>
    </source>
</reference>
<evidence type="ECO:0000256" key="4">
    <source>
        <dbReference type="ARBA" id="ARBA00023285"/>
    </source>
</evidence>
<evidence type="ECO:0000256" key="1">
    <source>
        <dbReference type="ARBA" id="ARBA00022628"/>
    </source>
</evidence>
<dbReference type="GO" id="GO:0019553">
    <property type="term" value="P:L-glutamate catabolic process via L-citramalate"/>
    <property type="evidence" value="ECO:0007669"/>
    <property type="project" value="UniProtKB-UniRule"/>
</dbReference>
<name>A0A2T4Y013_ENTCL</name>
<dbReference type="HAMAP" id="MF_00526">
    <property type="entry name" value="Me_Asp_mutase_S"/>
    <property type="match status" value="1"/>
</dbReference>
<dbReference type="PROSITE" id="PS51332">
    <property type="entry name" value="B12_BINDING"/>
    <property type="match status" value="1"/>
</dbReference>
<dbReference type="CDD" id="cd02072">
    <property type="entry name" value="Glm_B12_BD"/>
    <property type="match status" value="1"/>
</dbReference>
<comment type="caution">
    <text evidence="7">The sequence shown here is derived from an EMBL/GenBank/DDBJ whole genome shotgun (WGS) entry which is preliminary data.</text>
</comment>
<evidence type="ECO:0000313" key="10">
    <source>
        <dbReference type="Proteomes" id="UP000290875"/>
    </source>
</evidence>
<dbReference type="AlphaFoldDB" id="A0A2T4Y013"/>
<dbReference type="GO" id="GO:0046872">
    <property type="term" value="F:metal ion binding"/>
    <property type="evidence" value="ECO:0007669"/>
    <property type="project" value="UniProtKB-KW"/>
</dbReference>
<dbReference type="GO" id="GO:0019670">
    <property type="term" value="P:anaerobic L-glutamate catabolic process"/>
    <property type="evidence" value="ECO:0007669"/>
    <property type="project" value="InterPro"/>
</dbReference>
<dbReference type="OrthoDB" id="9791348at2"/>
<dbReference type="Pfam" id="PF02310">
    <property type="entry name" value="B12-binding"/>
    <property type="match status" value="1"/>
</dbReference>
<dbReference type="UniPathway" id="UPA00561">
    <property type="reaction ID" value="UER00617"/>
</dbReference>
<evidence type="ECO:0000313" key="8">
    <source>
        <dbReference type="EMBL" id="RXW28603.1"/>
    </source>
</evidence>
<dbReference type="NCBIfam" id="NF002612">
    <property type="entry name" value="PRK02261.1"/>
    <property type="match status" value="1"/>
</dbReference>
<dbReference type="Proteomes" id="UP000241614">
    <property type="component" value="Unassembled WGS sequence"/>
</dbReference>
<dbReference type="GO" id="GO:0031419">
    <property type="term" value="F:cobalamin binding"/>
    <property type="evidence" value="ECO:0007669"/>
    <property type="project" value="UniProtKB-KW"/>
</dbReference>
<dbReference type="RefSeq" id="WP_028019184.1">
    <property type="nucleotide sequence ID" value="NZ_CP035738.1"/>
</dbReference>
<evidence type="ECO:0000256" key="5">
    <source>
        <dbReference type="HAMAP-Rule" id="MF_00526"/>
    </source>
</evidence>
<dbReference type="Gene3D" id="3.40.50.280">
    <property type="entry name" value="Cobalamin-binding domain"/>
    <property type="match status" value="1"/>
</dbReference>
<comment type="similarity">
    <text evidence="5">Belongs to the methylaspartate mutase GlmS subunit family.</text>
</comment>
<dbReference type="EMBL" id="QJSL01000011">
    <property type="protein sequence ID" value="RXW28603.1"/>
    <property type="molecule type" value="Genomic_DNA"/>
</dbReference>
<evidence type="ECO:0000256" key="3">
    <source>
        <dbReference type="ARBA" id="ARBA00023235"/>
    </source>
</evidence>
<dbReference type="InterPro" id="IPR006394">
    <property type="entry name" value="GlmS"/>
</dbReference>
<dbReference type="EMBL" id="PZPP01000013">
    <property type="protein sequence ID" value="PTM35533.1"/>
    <property type="molecule type" value="Genomic_DNA"/>
</dbReference>